<comment type="caution">
    <text evidence="1">The sequence shown here is derived from an EMBL/GenBank/DDBJ whole genome shotgun (WGS) entry which is preliminary data.</text>
</comment>
<dbReference type="PANTHER" id="PTHR11439:SF495">
    <property type="entry name" value="REVERSE TRANSCRIPTASE, RNA-DEPENDENT DNA POLYMERASE-RELATED"/>
    <property type="match status" value="1"/>
</dbReference>
<evidence type="ECO:0000313" key="1">
    <source>
        <dbReference type="EMBL" id="GJS98133.1"/>
    </source>
</evidence>
<dbReference type="EMBL" id="BQNB010012019">
    <property type="protein sequence ID" value="GJS98133.1"/>
    <property type="molecule type" value="Genomic_DNA"/>
</dbReference>
<evidence type="ECO:0008006" key="3">
    <source>
        <dbReference type="Google" id="ProtNLM"/>
    </source>
</evidence>
<evidence type="ECO:0000313" key="2">
    <source>
        <dbReference type="Proteomes" id="UP001151760"/>
    </source>
</evidence>
<gene>
    <name evidence="1" type="ORF">Tco_0819303</name>
</gene>
<proteinExistence type="predicted"/>
<organism evidence="1 2">
    <name type="scientific">Tanacetum coccineum</name>
    <dbReference type="NCBI Taxonomy" id="301880"/>
    <lineage>
        <taxon>Eukaryota</taxon>
        <taxon>Viridiplantae</taxon>
        <taxon>Streptophyta</taxon>
        <taxon>Embryophyta</taxon>
        <taxon>Tracheophyta</taxon>
        <taxon>Spermatophyta</taxon>
        <taxon>Magnoliopsida</taxon>
        <taxon>eudicotyledons</taxon>
        <taxon>Gunneridae</taxon>
        <taxon>Pentapetalae</taxon>
        <taxon>asterids</taxon>
        <taxon>campanulids</taxon>
        <taxon>Asterales</taxon>
        <taxon>Asteraceae</taxon>
        <taxon>Asteroideae</taxon>
        <taxon>Anthemideae</taxon>
        <taxon>Anthemidinae</taxon>
        <taxon>Tanacetum</taxon>
    </lineage>
</organism>
<sequence length="307" mass="34562">MQELYKSGQNRLDNKVTLFDVINEQIVDNLPNTKDIQIPEHSSSLEDTSVQNTILIPNHSLSIPSMVTPAPQDRWSQEKHIELVNIIGNPRARMLTRAMAKELSATSAHECLFVDFLSKKEPKKVFEALQHPVWVDAMQEELNQFARNKVFTLVPAPYGFDLKGYSDSDYVGCNMDRKSTSGACQLLGGKLVCWSAKKQQSVAMSSAEAEYVAAAGCCANILWMKSQLTDYDIIYEKFLRALHPKWRAKVTAIEESKDLTSLSLDELIGNLKVYKLIIKKDFETVKGKGETRSLALKAKKESSDEDR</sequence>
<protein>
    <recommendedName>
        <fullName evidence="3">Retrovirus-related Pol polyprotein from transposon TNT 1-94</fullName>
    </recommendedName>
</protein>
<reference evidence="1" key="1">
    <citation type="journal article" date="2022" name="Int. J. Mol. Sci.">
        <title>Draft Genome of Tanacetum Coccineum: Genomic Comparison of Closely Related Tanacetum-Family Plants.</title>
        <authorList>
            <person name="Yamashiro T."/>
            <person name="Shiraishi A."/>
            <person name="Nakayama K."/>
            <person name="Satake H."/>
        </authorList>
    </citation>
    <scope>NUCLEOTIDE SEQUENCE</scope>
</reference>
<dbReference type="PANTHER" id="PTHR11439">
    <property type="entry name" value="GAG-POL-RELATED RETROTRANSPOSON"/>
    <property type="match status" value="1"/>
</dbReference>
<reference evidence="1" key="2">
    <citation type="submission" date="2022-01" db="EMBL/GenBank/DDBJ databases">
        <authorList>
            <person name="Yamashiro T."/>
            <person name="Shiraishi A."/>
            <person name="Satake H."/>
            <person name="Nakayama K."/>
        </authorList>
    </citation>
    <scope>NUCLEOTIDE SEQUENCE</scope>
</reference>
<dbReference type="CDD" id="cd09272">
    <property type="entry name" value="RNase_HI_RT_Ty1"/>
    <property type="match status" value="1"/>
</dbReference>
<name>A0ABQ5AAS9_9ASTR</name>
<keyword evidence="2" id="KW-1185">Reference proteome</keyword>
<accession>A0ABQ5AAS9</accession>
<dbReference type="Proteomes" id="UP001151760">
    <property type="component" value="Unassembled WGS sequence"/>
</dbReference>